<comment type="caution">
    <text evidence="2">The sequence shown here is derived from an EMBL/GenBank/DDBJ whole genome shotgun (WGS) entry which is preliminary data.</text>
</comment>
<organism evidence="2 3">
    <name type="scientific">Methylovirgula ligni</name>
    <dbReference type="NCBI Taxonomy" id="569860"/>
    <lineage>
        <taxon>Bacteria</taxon>
        <taxon>Pseudomonadati</taxon>
        <taxon>Pseudomonadota</taxon>
        <taxon>Alphaproteobacteria</taxon>
        <taxon>Hyphomicrobiales</taxon>
        <taxon>Beijerinckiaceae</taxon>
        <taxon>Methylovirgula</taxon>
    </lineage>
</organism>
<feature type="signal peptide" evidence="1">
    <location>
        <begin position="1"/>
        <end position="22"/>
    </location>
</feature>
<accession>A0A3D9YZP5</accession>
<dbReference type="OrthoDB" id="8161815at2"/>
<dbReference type="EMBL" id="QUMO01000003">
    <property type="protein sequence ID" value="REF86352.1"/>
    <property type="molecule type" value="Genomic_DNA"/>
</dbReference>
<evidence type="ECO:0000313" key="2">
    <source>
        <dbReference type="EMBL" id="REF86352.1"/>
    </source>
</evidence>
<proteinExistence type="predicted"/>
<dbReference type="Proteomes" id="UP000256900">
    <property type="component" value="Unassembled WGS sequence"/>
</dbReference>
<gene>
    <name evidence="2" type="ORF">DES32_2403</name>
</gene>
<keyword evidence="3" id="KW-1185">Reference proteome</keyword>
<evidence type="ECO:0000256" key="1">
    <source>
        <dbReference type="SAM" id="SignalP"/>
    </source>
</evidence>
<name>A0A3D9YZP5_9HYPH</name>
<sequence length="90" mass="9580">MRAWRMCAALAALASGSGLHPAAAQNACTARLDHYQAVVNADHRTGNVNESVYAQIQHELSRAAEACAAGHAGEGLSLIRQSEERHGYHT</sequence>
<keyword evidence="1" id="KW-0732">Signal</keyword>
<feature type="chain" id="PRO_5017784687" description="UrcA family protein" evidence="1">
    <location>
        <begin position="23"/>
        <end position="90"/>
    </location>
</feature>
<protein>
    <recommendedName>
        <fullName evidence="4">UrcA family protein</fullName>
    </recommendedName>
</protein>
<dbReference type="AlphaFoldDB" id="A0A3D9YZP5"/>
<reference evidence="2 3" key="1">
    <citation type="submission" date="2018-08" db="EMBL/GenBank/DDBJ databases">
        <title>Genomic Encyclopedia of Type Strains, Phase IV (KMG-IV): sequencing the most valuable type-strain genomes for metagenomic binning, comparative biology and taxonomic classification.</title>
        <authorList>
            <person name="Goeker M."/>
        </authorList>
    </citation>
    <scope>NUCLEOTIDE SEQUENCE [LARGE SCALE GENOMIC DNA]</scope>
    <source>
        <strain evidence="2 3">BW863</strain>
    </source>
</reference>
<evidence type="ECO:0000313" key="3">
    <source>
        <dbReference type="Proteomes" id="UP000256900"/>
    </source>
</evidence>
<dbReference type="RefSeq" id="WP_129396458.1">
    <property type="nucleotide sequence ID" value="NZ_CP025086.1"/>
</dbReference>
<evidence type="ECO:0008006" key="4">
    <source>
        <dbReference type="Google" id="ProtNLM"/>
    </source>
</evidence>